<dbReference type="EMBL" id="SZYD01000013">
    <property type="protein sequence ID" value="KAD4386281.1"/>
    <property type="molecule type" value="Genomic_DNA"/>
</dbReference>
<proteinExistence type="predicted"/>
<evidence type="ECO:0000313" key="3">
    <source>
        <dbReference type="Proteomes" id="UP000326396"/>
    </source>
</evidence>
<evidence type="ECO:0000256" key="1">
    <source>
        <dbReference type="SAM" id="MobiDB-lite"/>
    </source>
</evidence>
<sequence length="125" mass="13945">MALDICLRYLTLDGFYSVPIYGTILADFLAAHPIPDDSPLATNLPDEEVMQIGRDLFSLERSFEYDQGDRSPRSGRLSRKEREMSALWLLAIKSEVTFGRGESQSSGDAVGPVAQRIRARQDNPP</sequence>
<gene>
    <name evidence="2" type="ORF">E3N88_26450</name>
</gene>
<dbReference type="AlphaFoldDB" id="A0A5N6NA97"/>
<keyword evidence="3" id="KW-1185">Reference proteome</keyword>
<comment type="caution">
    <text evidence="2">The sequence shown here is derived from an EMBL/GenBank/DDBJ whole genome shotgun (WGS) entry which is preliminary data.</text>
</comment>
<organism evidence="2 3">
    <name type="scientific">Mikania micrantha</name>
    <name type="common">bitter vine</name>
    <dbReference type="NCBI Taxonomy" id="192012"/>
    <lineage>
        <taxon>Eukaryota</taxon>
        <taxon>Viridiplantae</taxon>
        <taxon>Streptophyta</taxon>
        <taxon>Embryophyta</taxon>
        <taxon>Tracheophyta</taxon>
        <taxon>Spermatophyta</taxon>
        <taxon>Magnoliopsida</taxon>
        <taxon>eudicotyledons</taxon>
        <taxon>Gunneridae</taxon>
        <taxon>Pentapetalae</taxon>
        <taxon>asterids</taxon>
        <taxon>campanulids</taxon>
        <taxon>Asterales</taxon>
        <taxon>Asteraceae</taxon>
        <taxon>Asteroideae</taxon>
        <taxon>Heliantheae alliance</taxon>
        <taxon>Eupatorieae</taxon>
        <taxon>Mikania</taxon>
    </lineage>
</organism>
<reference evidence="2 3" key="1">
    <citation type="submission" date="2019-05" db="EMBL/GenBank/DDBJ databases">
        <title>Mikania micrantha, genome provides insights into the molecular mechanism of rapid growth.</title>
        <authorList>
            <person name="Liu B."/>
        </authorList>
    </citation>
    <scope>NUCLEOTIDE SEQUENCE [LARGE SCALE GENOMIC DNA]</scope>
    <source>
        <strain evidence="2">NLD-2019</strain>
        <tissue evidence="2">Leaf</tissue>
    </source>
</reference>
<dbReference type="Proteomes" id="UP000326396">
    <property type="component" value="Linkage Group LG3"/>
</dbReference>
<evidence type="ECO:0000313" key="2">
    <source>
        <dbReference type="EMBL" id="KAD4386281.1"/>
    </source>
</evidence>
<dbReference type="OrthoDB" id="782197at2759"/>
<feature type="region of interest" description="Disordered" evidence="1">
    <location>
        <begin position="99"/>
        <end position="125"/>
    </location>
</feature>
<accession>A0A5N6NA97</accession>
<protein>
    <submittedName>
        <fullName evidence="2">Uncharacterized protein</fullName>
    </submittedName>
</protein>
<name>A0A5N6NA97_9ASTR</name>